<proteinExistence type="predicted"/>
<organism evidence="2 3">
    <name type="scientific">Potamilus streckersoni</name>
    <dbReference type="NCBI Taxonomy" id="2493646"/>
    <lineage>
        <taxon>Eukaryota</taxon>
        <taxon>Metazoa</taxon>
        <taxon>Spiralia</taxon>
        <taxon>Lophotrochozoa</taxon>
        <taxon>Mollusca</taxon>
        <taxon>Bivalvia</taxon>
        <taxon>Autobranchia</taxon>
        <taxon>Heteroconchia</taxon>
        <taxon>Palaeoheterodonta</taxon>
        <taxon>Unionida</taxon>
        <taxon>Unionoidea</taxon>
        <taxon>Unionidae</taxon>
        <taxon>Ambleminae</taxon>
        <taxon>Lampsilini</taxon>
        <taxon>Potamilus</taxon>
    </lineage>
</organism>
<name>A0AAE0TCD2_9BIVA</name>
<reference evidence="2" key="2">
    <citation type="journal article" date="2021" name="Genome Biol. Evol.">
        <title>Developing a high-quality reference genome for a parasitic bivalve with doubly uniparental inheritance (Bivalvia: Unionida).</title>
        <authorList>
            <person name="Smith C.H."/>
        </authorList>
    </citation>
    <scope>NUCLEOTIDE SEQUENCE</scope>
    <source>
        <strain evidence="2">CHS0354</strain>
        <tissue evidence="2">Mantle</tissue>
    </source>
</reference>
<comment type="caution">
    <text evidence="2">The sequence shown here is derived from an EMBL/GenBank/DDBJ whole genome shotgun (WGS) entry which is preliminary data.</text>
</comment>
<keyword evidence="1" id="KW-0732">Signal</keyword>
<dbReference type="EMBL" id="JAEAOA010001149">
    <property type="protein sequence ID" value="KAK3607309.1"/>
    <property type="molecule type" value="Genomic_DNA"/>
</dbReference>
<feature type="signal peptide" evidence="1">
    <location>
        <begin position="1"/>
        <end position="17"/>
    </location>
</feature>
<accession>A0AAE0TCD2</accession>
<sequence>MNATLVLLSFILSVATATYTGGGYEGYGDGLRGGFGSCLEVAKKVDREGISVTMVLVDMEDTVDTVEDMMDRYTIMDLTRGL</sequence>
<keyword evidence="3" id="KW-1185">Reference proteome</keyword>
<feature type="chain" id="PRO_5041962605" evidence="1">
    <location>
        <begin position="18"/>
        <end position="82"/>
    </location>
</feature>
<evidence type="ECO:0000313" key="3">
    <source>
        <dbReference type="Proteomes" id="UP001195483"/>
    </source>
</evidence>
<evidence type="ECO:0000256" key="1">
    <source>
        <dbReference type="SAM" id="SignalP"/>
    </source>
</evidence>
<dbReference type="Proteomes" id="UP001195483">
    <property type="component" value="Unassembled WGS sequence"/>
</dbReference>
<gene>
    <name evidence="2" type="ORF">CHS0354_018791</name>
</gene>
<reference evidence="2" key="1">
    <citation type="journal article" date="2021" name="Genome Biol. Evol.">
        <title>A High-Quality Reference Genome for a Parasitic Bivalve with Doubly Uniparental Inheritance (Bivalvia: Unionida).</title>
        <authorList>
            <person name="Smith C.H."/>
        </authorList>
    </citation>
    <scope>NUCLEOTIDE SEQUENCE</scope>
    <source>
        <strain evidence="2">CHS0354</strain>
    </source>
</reference>
<protein>
    <submittedName>
        <fullName evidence="2">Uncharacterized protein</fullName>
    </submittedName>
</protein>
<evidence type="ECO:0000313" key="2">
    <source>
        <dbReference type="EMBL" id="KAK3607309.1"/>
    </source>
</evidence>
<dbReference type="AlphaFoldDB" id="A0AAE0TCD2"/>
<reference evidence="2" key="3">
    <citation type="submission" date="2023-05" db="EMBL/GenBank/DDBJ databases">
        <authorList>
            <person name="Smith C.H."/>
        </authorList>
    </citation>
    <scope>NUCLEOTIDE SEQUENCE</scope>
    <source>
        <strain evidence="2">CHS0354</strain>
        <tissue evidence="2">Mantle</tissue>
    </source>
</reference>